<keyword evidence="2" id="KW-0808">Transferase</keyword>
<dbReference type="Pfam" id="PF08241">
    <property type="entry name" value="Methyltransf_11"/>
    <property type="match status" value="1"/>
</dbReference>
<dbReference type="GO" id="GO:0032259">
    <property type="term" value="P:methylation"/>
    <property type="evidence" value="ECO:0007669"/>
    <property type="project" value="UniProtKB-KW"/>
</dbReference>
<dbReference type="EMBL" id="LMTR01000094">
    <property type="protein sequence ID" value="KWT64262.1"/>
    <property type="molecule type" value="Genomic_DNA"/>
</dbReference>
<comment type="caution">
    <text evidence="2">The sequence shown here is derived from an EMBL/GenBank/DDBJ whole genome shotgun (WGS) entry which is preliminary data.</text>
</comment>
<dbReference type="CDD" id="cd02440">
    <property type="entry name" value="AdoMet_MTases"/>
    <property type="match status" value="1"/>
</dbReference>
<name>A0A109B9R4_HYPSL</name>
<keyword evidence="3" id="KW-1185">Reference proteome</keyword>
<evidence type="ECO:0000259" key="1">
    <source>
        <dbReference type="Pfam" id="PF08241"/>
    </source>
</evidence>
<evidence type="ECO:0000313" key="2">
    <source>
        <dbReference type="EMBL" id="KWT64262.1"/>
    </source>
</evidence>
<accession>A0A109B9R4</accession>
<dbReference type="GO" id="GO:0004608">
    <property type="term" value="F:phosphatidylethanolamine N-methyltransferase activity"/>
    <property type="evidence" value="ECO:0007669"/>
    <property type="project" value="UniProtKB-EC"/>
</dbReference>
<dbReference type="STRING" id="121290.APY04_3526"/>
<dbReference type="PANTHER" id="PTHR42912">
    <property type="entry name" value="METHYLTRANSFERASE"/>
    <property type="match status" value="1"/>
</dbReference>
<keyword evidence="2" id="KW-0489">Methyltransferase</keyword>
<dbReference type="Proteomes" id="UP000059074">
    <property type="component" value="Unassembled WGS sequence"/>
</dbReference>
<protein>
    <submittedName>
        <fullName evidence="2">Phosphatidylethanolamine N-methyltransferase</fullName>
        <ecNumber evidence="2">2.1.1.17</ecNumber>
    </submittedName>
</protein>
<dbReference type="AlphaFoldDB" id="A0A109B9R4"/>
<feature type="domain" description="Methyltransferase type 11" evidence="1">
    <location>
        <begin position="72"/>
        <end position="167"/>
    </location>
</feature>
<sequence>MKSMSQTDYRRQPAMLERSQGRIVGIGRIDESAVLDAYRRWAPVYDYTFGVVAKAGRRHAVSMINQSSGRVLEVGVGTGLSLPDYKKHLEVVGIDLSPEMLEKARERVAEESLDHVTGLHEMDASDLKFPDGSFDTVVAMYVMTVVPEPEAVMRELSRVTKPGGQVLLVNHFSQTEGVRGWVERRMAPFADKIGWRSVFDLSRVQVCDDLELTDRKALRPLGLFTMLRFVKNDGTAKPAVAAE</sequence>
<dbReference type="Gene3D" id="3.40.50.150">
    <property type="entry name" value="Vaccinia Virus protein VP39"/>
    <property type="match status" value="1"/>
</dbReference>
<dbReference type="OrthoDB" id="9777830at2"/>
<dbReference type="InterPro" id="IPR013216">
    <property type="entry name" value="Methyltransf_11"/>
</dbReference>
<organism evidence="2 3">
    <name type="scientific">Hyphomicrobium sulfonivorans</name>
    <dbReference type="NCBI Taxonomy" id="121290"/>
    <lineage>
        <taxon>Bacteria</taxon>
        <taxon>Pseudomonadati</taxon>
        <taxon>Pseudomonadota</taxon>
        <taxon>Alphaproteobacteria</taxon>
        <taxon>Hyphomicrobiales</taxon>
        <taxon>Hyphomicrobiaceae</taxon>
        <taxon>Hyphomicrobium</taxon>
    </lineage>
</organism>
<dbReference type="RefSeq" id="WP_083509893.1">
    <property type="nucleotide sequence ID" value="NZ_LMTR01000094.1"/>
</dbReference>
<evidence type="ECO:0000313" key="3">
    <source>
        <dbReference type="Proteomes" id="UP000059074"/>
    </source>
</evidence>
<reference evidence="2 3" key="1">
    <citation type="submission" date="2015-10" db="EMBL/GenBank/DDBJ databases">
        <title>Transcriptomic analysis of a linuron degrading triple-species bacterial consortium.</title>
        <authorList>
            <person name="Albers P."/>
        </authorList>
    </citation>
    <scope>NUCLEOTIDE SEQUENCE [LARGE SCALE GENOMIC DNA]</scope>
    <source>
        <strain evidence="2 3">WDL6</strain>
    </source>
</reference>
<dbReference type="PATRIC" id="fig|121290.4.peg.1891"/>
<proteinExistence type="predicted"/>
<dbReference type="InterPro" id="IPR050508">
    <property type="entry name" value="Methyltransf_Superfamily"/>
</dbReference>
<gene>
    <name evidence="2" type="ORF">APY04_3526</name>
</gene>
<dbReference type="SUPFAM" id="SSF53335">
    <property type="entry name" value="S-adenosyl-L-methionine-dependent methyltransferases"/>
    <property type="match status" value="1"/>
</dbReference>
<dbReference type="InterPro" id="IPR029063">
    <property type="entry name" value="SAM-dependent_MTases_sf"/>
</dbReference>
<dbReference type="EC" id="2.1.1.17" evidence="2"/>